<dbReference type="InterPro" id="IPR039992">
    <property type="entry name" value="Sep15_SelM"/>
</dbReference>
<dbReference type="OrthoDB" id="1910009at2759"/>
<reference evidence="3" key="4">
    <citation type="submission" date="2020-06" db="EMBL/GenBank/DDBJ databases">
        <authorList>
            <person name="Camacho E."/>
            <person name="Gonzalez-de la Fuente S."/>
            <person name="Rastrojo A."/>
            <person name="Peiro-Pastor R."/>
            <person name="Solana JC."/>
            <person name="Tabera L."/>
            <person name="Gamarro F."/>
            <person name="Carrasco-Ramiro F."/>
            <person name="Requena JM."/>
            <person name="Aguado B."/>
        </authorList>
    </citation>
    <scope>NUCLEOTIDE SEQUENCE</scope>
</reference>
<organism evidence="2 5">
    <name type="scientific">Leishmania donovani</name>
    <dbReference type="NCBI Taxonomy" id="5661"/>
    <lineage>
        <taxon>Eukaryota</taxon>
        <taxon>Discoba</taxon>
        <taxon>Euglenozoa</taxon>
        <taxon>Kinetoplastea</taxon>
        <taxon>Metakinetoplastina</taxon>
        <taxon>Trypanosomatida</taxon>
        <taxon>Trypanosomatidae</taxon>
        <taxon>Leishmaniinae</taxon>
        <taxon>Leishmania</taxon>
    </lineage>
</organism>
<gene>
    <name evidence="4" type="ORF">CGC20_32950</name>
    <name evidence="2" type="ORF">LdCL_270013900</name>
    <name evidence="3" type="ORF">LDHU3_27.1140</name>
</gene>
<dbReference type="GO" id="GO:0016491">
    <property type="term" value="F:oxidoreductase activity"/>
    <property type="evidence" value="ECO:0007669"/>
    <property type="project" value="TreeGrafter"/>
</dbReference>
<evidence type="ECO:0000313" key="5">
    <source>
        <dbReference type="Proteomes" id="UP000274082"/>
    </source>
</evidence>
<dbReference type="GO" id="GO:0005788">
    <property type="term" value="C:endoplasmic reticulum lumen"/>
    <property type="evidence" value="ECO:0007669"/>
    <property type="project" value="TreeGrafter"/>
</dbReference>
<dbReference type="VEuPathDB" id="TriTrypDB:LdCL_270013900"/>
<dbReference type="VEuPathDB" id="TriTrypDB:LDHU3_27.1140"/>
<name>A0A3S5H7H6_LEIDO</name>
<evidence type="ECO:0000313" key="6">
    <source>
        <dbReference type="Proteomes" id="UP000318821"/>
    </source>
</evidence>
<dbReference type="EMBL" id="RHLD01000016">
    <property type="protein sequence ID" value="TPP46106.1"/>
    <property type="molecule type" value="Genomic_DNA"/>
</dbReference>
<evidence type="ECO:0000256" key="1">
    <source>
        <dbReference type="SAM" id="SignalP"/>
    </source>
</evidence>
<accession>A0A3S5H7H6</accession>
<dbReference type="PANTHER" id="PTHR13077:SF6">
    <property type="entry name" value="SELENOPROTEIN F"/>
    <property type="match status" value="1"/>
</dbReference>
<dbReference type="Proteomes" id="UP000274082">
    <property type="component" value="Chromosome 27"/>
</dbReference>
<feature type="signal peptide" evidence="1">
    <location>
        <begin position="1"/>
        <end position="21"/>
    </location>
</feature>
<evidence type="ECO:0000313" key="4">
    <source>
        <dbReference type="EMBL" id="TPP46106.1"/>
    </source>
</evidence>
<dbReference type="EMBL" id="CP029526">
    <property type="protein sequence ID" value="AYU79969.1"/>
    <property type="molecule type" value="Genomic_DNA"/>
</dbReference>
<dbReference type="Proteomes" id="UP000318821">
    <property type="component" value="Unassembled WGS sequence"/>
</dbReference>
<keyword evidence="1" id="KW-0732">Signal</keyword>
<dbReference type="EMBL" id="LR812647">
    <property type="protein sequence ID" value="CAC5431199.1"/>
    <property type="molecule type" value="Genomic_DNA"/>
</dbReference>
<dbReference type="AlphaFoldDB" id="A0A3S5H7H6"/>
<reference evidence="4" key="3">
    <citation type="submission" date="2019-02" db="EMBL/GenBank/DDBJ databases">
        <title>FDA dAtabase for Regulatory Grade micrObial Sequences (FDA-ARGOS): Supporting development and validation of Infectious Disease Dx tests.</title>
        <authorList>
            <person name="Duncan R."/>
            <person name="Fisher C."/>
            <person name="Tallon L.J."/>
            <person name="Sadzewicz L."/>
            <person name="Sengamalay N."/>
            <person name="Ott S."/>
            <person name="Godinez A."/>
            <person name="Nagaraj S."/>
            <person name="Nadendla S."/>
            <person name="Sichtig H."/>
        </authorList>
    </citation>
    <scope>NUCLEOTIDE SEQUENCE</scope>
    <source>
        <strain evidence="4">FDAARGOS_360</strain>
    </source>
</reference>
<feature type="chain" id="PRO_5044600573" evidence="1">
    <location>
        <begin position="22"/>
        <end position="167"/>
    </location>
</feature>
<reference evidence="6" key="2">
    <citation type="submission" date="2019-02" db="EMBL/GenBank/DDBJ databases">
        <title>FDA dAtabase for Regulatory Grade micrObial Sequences (FDA-ARGOS): Supporting development and validation of Infectious Disease Dx tests.</title>
        <authorList>
            <person name="Duncan R."/>
            <person name="Fisher C."/>
            <person name="Tallon L."/>
            <person name="Sadzewicz L."/>
            <person name="Sengamalay N."/>
            <person name="Ott S."/>
            <person name="Godinez A."/>
            <person name="Nagaraj S."/>
            <person name="Vavikolanu K."/>
            <person name="Vyas G."/>
            <person name="Nadendla S."/>
            <person name="Aluvathingal J."/>
            <person name="Sichtig H."/>
        </authorList>
    </citation>
    <scope>NUCLEOTIDE SEQUENCE [LARGE SCALE GENOMIC DNA]</scope>
    <source>
        <strain evidence="6">FDAARGOS_360</strain>
    </source>
</reference>
<keyword evidence="5" id="KW-1185">Reference proteome</keyword>
<evidence type="ECO:0000313" key="2">
    <source>
        <dbReference type="EMBL" id="AYU79969.1"/>
    </source>
</evidence>
<dbReference type="Proteomes" id="UP000601710">
    <property type="component" value="Chromosome 27"/>
</dbReference>
<reference evidence="2 5" key="1">
    <citation type="journal article" date="2018" name="Sci. Rep.">
        <title>A complete Leishmania donovani reference genome identifies novel genetic variations associated with virulence.</title>
        <authorList>
            <person name="Lypaczewski P."/>
            <person name="Hoshizaki J."/>
            <person name="Zhang W.-W."/>
            <person name="McCall L.-I."/>
            <person name="Torcivia-Rodriguez J."/>
            <person name="Simonyan V."/>
            <person name="Kaur A."/>
            <person name="Dewar K."/>
            <person name="Matlashewski G."/>
        </authorList>
    </citation>
    <scope>NUCLEOTIDE SEQUENCE [LARGE SCALE GENOMIC DNA]</scope>
    <source>
        <strain evidence="2 5">LdCL</strain>
    </source>
</reference>
<evidence type="ECO:0000313" key="3">
    <source>
        <dbReference type="EMBL" id="CAC5431199.1"/>
    </source>
</evidence>
<protein>
    <submittedName>
        <fullName evidence="3">Hypothetical_protein</fullName>
    </submittedName>
</protein>
<sequence>MRVTKFVLLCLAAALLSVVIALPSMPAPETVADCLGLGFEKDVVSCRLCAKLLLVTQNDELRKECESCCTADKGGAADDVTYVSARIELRGIARATAPSEMNSLAIFKRTRRLEPYFKYISFVEKSSMMFPQVVLVGSDPKDDLTMHITGWSAEALHDLFRKKIRVN</sequence>
<dbReference type="PANTHER" id="PTHR13077">
    <property type="entry name" value="SELENOPROTEIN F"/>
    <property type="match status" value="1"/>
</dbReference>
<proteinExistence type="predicted"/>